<evidence type="ECO:0000313" key="1">
    <source>
        <dbReference type="EMBL" id="MDN7023751.1"/>
    </source>
</evidence>
<evidence type="ECO:0000313" key="2">
    <source>
        <dbReference type="Proteomes" id="UP001168338"/>
    </source>
</evidence>
<proteinExistence type="predicted"/>
<organism evidence="1 2">
    <name type="scientific">Methanoculleus frigidifontis</name>
    <dbReference type="NCBI Taxonomy" id="2584085"/>
    <lineage>
        <taxon>Archaea</taxon>
        <taxon>Methanobacteriati</taxon>
        <taxon>Methanobacteriota</taxon>
        <taxon>Stenosarchaea group</taxon>
        <taxon>Methanomicrobia</taxon>
        <taxon>Methanomicrobiales</taxon>
        <taxon>Methanomicrobiaceae</taxon>
        <taxon>Methanoculleus</taxon>
    </lineage>
</organism>
<accession>A0ABT8M753</accession>
<reference evidence="1" key="1">
    <citation type="submission" date="2019-05" db="EMBL/GenBank/DDBJ databases">
        <title>Methanoculleus sp. FWC-SCC1, a methanogenic archaeon isolated from deep marine cold seep.</title>
        <authorList>
            <person name="Chen Y.-W."/>
            <person name="Chen S.-C."/>
            <person name="Teng N.-H."/>
            <person name="Lai M.-C."/>
        </authorList>
    </citation>
    <scope>NUCLEOTIDE SEQUENCE</scope>
    <source>
        <strain evidence="1">FWC-SCC1</strain>
    </source>
</reference>
<sequence>MDALYGAHDSADLYAASHRYVLRDFADLLQYRNNGYDPDRIANIIRQEQRRLCNRRRIARAVRSIDGLLTTNLEQYRGYSTMYREAVTYYRYSSLRDKGIVRRENEVRQFKKDLKGKYLQNRDLVAGADPDRIIQPDALVKLFGKLTGIGSEEAALLQSEVCRFVAVCPEQYIRRGLFAKYLGSFFGAMKFNHQAPEIEYLQKFRIGSSFGKTYLFDEIIDDPAYSAAEKEAYYRNILQILSSRRGDRPQFSQDALMAYTEDALITLRETLSEERWNMAAKAYAVLAEVSVMGAGWAGDRSLSDENLYVHAALKGAYTRIIPAVLADCKITGRFVAHCLRSGYLFQLPDDLRDIPDDLRTGIVTAFTYYPNGVGRLQHHPIDILLTALSRTAYVDYPEMKDACRLYMTCIFQSLKALQMSNQGGDLCIFFRDMQFPDERIPNELCRGGREYCMVTDFETEIARECTTLALEMKNRQPPCTNDAG</sequence>
<gene>
    <name evidence="1" type="ORF">FGU65_02375</name>
</gene>
<dbReference type="RefSeq" id="WP_301662804.1">
    <property type="nucleotide sequence ID" value="NZ_VCYH01000001.1"/>
</dbReference>
<dbReference type="Proteomes" id="UP001168338">
    <property type="component" value="Unassembled WGS sequence"/>
</dbReference>
<comment type="caution">
    <text evidence="1">The sequence shown here is derived from an EMBL/GenBank/DDBJ whole genome shotgun (WGS) entry which is preliminary data.</text>
</comment>
<keyword evidence="2" id="KW-1185">Reference proteome</keyword>
<dbReference type="EMBL" id="VCYH01000001">
    <property type="protein sequence ID" value="MDN7023751.1"/>
    <property type="molecule type" value="Genomic_DNA"/>
</dbReference>
<protein>
    <submittedName>
        <fullName evidence="1">Uncharacterized protein</fullName>
    </submittedName>
</protein>
<name>A0ABT8M753_9EURY</name>